<dbReference type="PANTHER" id="PTHR45856:SF25">
    <property type="entry name" value="FUNGAL LIPASE-LIKE DOMAIN-CONTAINING PROTEIN"/>
    <property type="match status" value="1"/>
</dbReference>
<evidence type="ECO:0000259" key="6">
    <source>
        <dbReference type="Pfam" id="PF01764"/>
    </source>
</evidence>
<dbReference type="OrthoDB" id="426718at2759"/>
<dbReference type="PANTHER" id="PTHR45856">
    <property type="entry name" value="ALPHA/BETA-HYDROLASES SUPERFAMILY PROTEIN"/>
    <property type="match status" value="1"/>
</dbReference>
<dbReference type="InterPro" id="IPR051218">
    <property type="entry name" value="Sec_MonoDiacylglyc_Lipase"/>
</dbReference>
<dbReference type="Gene3D" id="3.40.50.1820">
    <property type="entry name" value="alpha/beta hydrolase"/>
    <property type="match status" value="1"/>
</dbReference>
<gene>
    <name evidence="7" type="ORF">CPB83DRAFT_852625</name>
</gene>
<accession>A0A9P6JR09</accession>
<evidence type="ECO:0000256" key="5">
    <source>
        <dbReference type="SAM" id="SignalP"/>
    </source>
</evidence>
<keyword evidence="5" id="KW-0732">Signal</keyword>
<keyword evidence="8" id="KW-1185">Reference proteome</keyword>
<comment type="caution">
    <text evidence="7">The sequence shown here is derived from an EMBL/GenBank/DDBJ whole genome shotgun (WGS) entry which is preliminary data.</text>
</comment>
<reference evidence="7" key="1">
    <citation type="submission" date="2020-11" db="EMBL/GenBank/DDBJ databases">
        <authorList>
            <consortium name="DOE Joint Genome Institute"/>
            <person name="Ahrendt S."/>
            <person name="Riley R."/>
            <person name="Andreopoulos W."/>
            <person name="Labutti K."/>
            <person name="Pangilinan J."/>
            <person name="Ruiz-Duenas F.J."/>
            <person name="Barrasa J.M."/>
            <person name="Sanchez-Garcia M."/>
            <person name="Camarero S."/>
            <person name="Miyauchi S."/>
            <person name="Serrano A."/>
            <person name="Linde D."/>
            <person name="Babiker R."/>
            <person name="Drula E."/>
            <person name="Ayuso-Fernandez I."/>
            <person name="Pacheco R."/>
            <person name="Padilla G."/>
            <person name="Ferreira P."/>
            <person name="Barriuso J."/>
            <person name="Kellner H."/>
            <person name="Castanera R."/>
            <person name="Alfaro M."/>
            <person name="Ramirez L."/>
            <person name="Pisabarro A.G."/>
            <person name="Kuo A."/>
            <person name="Tritt A."/>
            <person name="Lipzen A."/>
            <person name="He G."/>
            <person name="Yan M."/>
            <person name="Ng V."/>
            <person name="Cullen D."/>
            <person name="Martin F."/>
            <person name="Rosso M.-N."/>
            <person name="Henrissat B."/>
            <person name="Hibbett D."/>
            <person name="Martinez A.T."/>
            <person name="Grigoriev I.V."/>
        </authorList>
    </citation>
    <scope>NUCLEOTIDE SEQUENCE</scope>
    <source>
        <strain evidence="7">CBS 506.95</strain>
    </source>
</reference>
<evidence type="ECO:0000256" key="1">
    <source>
        <dbReference type="ARBA" id="ARBA00023157"/>
    </source>
</evidence>
<dbReference type="Proteomes" id="UP000807306">
    <property type="component" value="Unassembled WGS sequence"/>
</dbReference>
<dbReference type="CDD" id="cd00519">
    <property type="entry name" value="Lipase_3"/>
    <property type="match status" value="1"/>
</dbReference>
<keyword evidence="1" id="KW-1015">Disulfide bond</keyword>
<name>A0A9P6JR09_9AGAR</name>
<feature type="domain" description="Fungal lipase-type" evidence="6">
    <location>
        <begin position="123"/>
        <end position="241"/>
    </location>
</feature>
<sequence>MFSAIGIFAFAVTFVSGAPTTVPLDLLKRSETAVSAADLKSLAPYTQFARAAYCPAGISTWNCGAACQANSDFQVTLAGGDGGSIQHYFVGYSPSLKSVIVSHEGTDPLELESDLTDINLLLGDLDSTLFPGVTDVVQAHTGFRDEHAKTAAIILKEVKRLFTAKGTKSVTLVGHSLGGAIAELDSLYLKLNLPSDSSIQAVTFGTPRVGNSAFAELIDTKVVKFKRVNNDHDLIPILPGRFLGYAHPEGEIHLEGPGKGFACSGNDDATDPDCTINVVPNVFSGNILDHLGPYEGIYIGTIYC</sequence>
<comment type="catalytic activity">
    <reaction evidence="3">
        <text>a diacylglycerol + H2O = a monoacylglycerol + a fatty acid + H(+)</text>
        <dbReference type="Rhea" id="RHEA:32731"/>
        <dbReference type="ChEBI" id="CHEBI:15377"/>
        <dbReference type="ChEBI" id="CHEBI:15378"/>
        <dbReference type="ChEBI" id="CHEBI:17408"/>
        <dbReference type="ChEBI" id="CHEBI:18035"/>
        <dbReference type="ChEBI" id="CHEBI:28868"/>
    </reaction>
</comment>
<evidence type="ECO:0000256" key="3">
    <source>
        <dbReference type="ARBA" id="ARBA00047591"/>
    </source>
</evidence>
<evidence type="ECO:0000313" key="7">
    <source>
        <dbReference type="EMBL" id="KAF9529413.1"/>
    </source>
</evidence>
<dbReference type="Pfam" id="PF01764">
    <property type="entry name" value="Lipase_3"/>
    <property type="match status" value="1"/>
</dbReference>
<organism evidence="7 8">
    <name type="scientific">Crepidotus variabilis</name>
    <dbReference type="NCBI Taxonomy" id="179855"/>
    <lineage>
        <taxon>Eukaryota</taxon>
        <taxon>Fungi</taxon>
        <taxon>Dikarya</taxon>
        <taxon>Basidiomycota</taxon>
        <taxon>Agaricomycotina</taxon>
        <taxon>Agaricomycetes</taxon>
        <taxon>Agaricomycetidae</taxon>
        <taxon>Agaricales</taxon>
        <taxon>Agaricineae</taxon>
        <taxon>Crepidotaceae</taxon>
        <taxon>Crepidotus</taxon>
    </lineage>
</organism>
<proteinExistence type="inferred from homology"/>
<dbReference type="InterPro" id="IPR002921">
    <property type="entry name" value="Fungal_lipase-type"/>
</dbReference>
<evidence type="ECO:0000313" key="8">
    <source>
        <dbReference type="Proteomes" id="UP000807306"/>
    </source>
</evidence>
<dbReference type="AlphaFoldDB" id="A0A9P6JR09"/>
<feature type="chain" id="PRO_5040284657" evidence="5">
    <location>
        <begin position="18"/>
        <end position="304"/>
    </location>
</feature>
<dbReference type="EMBL" id="MU157846">
    <property type="protein sequence ID" value="KAF9529413.1"/>
    <property type="molecule type" value="Genomic_DNA"/>
</dbReference>
<dbReference type="InterPro" id="IPR029058">
    <property type="entry name" value="AB_hydrolase_fold"/>
</dbReference>
<evidence type="ECO:0000256" key="4">
    <source>
        <dbReference type="ARBA" id="ARBA00048461"/>
    </source>
</evidence>
<evidence type="ECO:0000256" key="2">
    <source>
        <dbReference type="ARBA" id="ARBA00043996"/>
    </source>
</evidence>
<comment type="catalytic activity">
    <reaction evidence="4">
        <text>a monoacylglycerol + H2O = glycerol + a fatty acid + H(+)</text>
        <dbReference type="Rhea" id="RHEA:15245"/>
        <dbReference type="ChEBI" id="CHEBI:15377"/>
        <dbReference type="ChEBI" id="CHEBI:15378"/>
        <dbReference type="ChEBI" id="CHEBI:17408"/>
        <dbReference type="ChEBI" id="CHEBI:17754"/>
        <dbReference type="ChEBI" id="CHEBI:28868"/>
    </reaction>
</comment>
<protein>
    <submittedName>
        <fullName evidence="7">Alpha/beta-hydrolase</fullName>
    </submittedName>
</protein>
<comment type="similarity">
    <text evidence="2">Belongs to the AB hydrolase superfamily. Lipase family. Class 3 subfamily.</text>
</comment>
<feature type="signal peptide" evidence="5">
    <location>
        <begin position="1"/>
        <end position="17"/>
    </location>
</feature>
<dbReference type="SUPFAM" id="SSF53474">
    <property type="entry name" value="alpha/beta-Hydrolases"/>
    <property type="match status" value="1"/>
</dbReference>
<dbReference type="GO" id="GO:0006629">
    <property type="term" value="P:lipid metabolic process"/>
    <property type="evidence" value="ECO:0007669"/>
    <property type="project" value="InterPro"/>
</dbReference>